<gene>
    <name evidence="1" type="ORF">PAECIP111894_00219</name>
</gene>
<evidence type="ECO:0000313" key="1">
    <source>
        <dbReference type="EMBL" id="CAH1054074.1"/>
    </source>
</evidence>
<protein>
    <submittedName>
        <fullName evidence="1">Uncharacterized protein</fullName>
    </submittedName>
</protein>
<organism evidence="1 2">
    <name type="scientific">Paenibacillus pseudetheri</name>
    <dbReference type="NCBI Taxonomy" id="2897682"/>
    <lineage>
        <taxon>Bacteria</taxon>
        <taxon>Bacillati</taxon>
        <taxon>Bacillota</taxon>
        <taxon>Bacilli</taxon>
        <taxon>Bacillales</taxon>
        <taxon>Paenibacillaceae</taxon>
        <taxon>Paenibacillus</taxon>
    </lineage>
</organism>
<name>A0ABN8FBX8_9BACL</name>
<proteinExistence type="predicted"/>
<dbReference type="EMBL" id="CAKMAB010000001">
    <property type="protein sequence ID" value="CAH1054074.1"/>
    <property type="molecule type" value="Genomic_DNA"/>
</dbReference>
<accession>A0ABN8FBX8</accession>
<evidence type="ECO:0000313" key="2">
    <source>
        <dbReference type="Proteomes" id="UP000838749"/>
    </source>
</evidence>
<sequence>MAWYKPYSEADGLELEYLGGSNVPRFIYSGESFESIKETYYGVYFRTEEDCQRYCDWLTEQEANKPKER</sequence>
<keyword evidence="2" id="KW-1185">Reference proteome</keyword>
<comment type="caution">
    <text evidence="1">The sequence shown here is derived from an EMBL/GenBank/DDBJ whole genome shotgun (WGS) entry which is preliminary data.</text>
</comment>
<reference evidence="1" key="1">
    <citation type="submission" date="2021-12" db="EMBL/GenBank/DDBJ databases">
        <authorList>
            <person name="Criscuolo A."/>
        </authorList>
    </citation>
    <scope>NUCLEOTIDE SEQUENCE</scope>
    <source>
        <strain evidence="1">CIP111894</strain>
    </source>
</reference>
<dbReference type="Proteomes" id="UP000838749">
    <property type="component" value="Unassembled WGS sequence"/>
</dbReference>